<comment type="caution">
    <text evidence="2">The sequence shown here is derived from an EMBL/GenBank/DDBJ whole genome shotgun (WGS) entry which is preliminary data.</text>
</comment>
<dbReference type="EMBL" id="SRPO01000832">
    <property type="protein sequence ID" value="KAG5929444.1"/>
    <property type="molecule type" value="Genomic_DNA"/>
</dbReference>
<accession>A0A9P7SD98</accession>
<evidence type="ECO:0000313" key="2">
    <source>
        <dbReference type="EMBL" id="KAG5929444.1"/>
    </source>
</evidence>
<dbReference type="AlphaFoldDB" id="A0A9P7SD98"/>
<feature type="compositionally biased region" description="Pro residues" evidence="1">
    <location>
        <begin position="47"/>
        <end position="56"/>
    </location>
</feature>
<evidence type="ECO:0000256" key="1">
    <source>
        <dbReference type="SAM" id="MobiDB-lite"/>
    </source>
</evidence>
<sequence>MELPAPVGHPEVESFFEDYTADESVARRRFSNQEGHRQASKATNAYPTPPPTPPPAALLVAGVMSEDQPQVNSHGSSKTVPWSAAFMAGTQAGNVGQHQGEVIDKAKLKRLLVTGKKPQEIFCPRQDASSQSAPTSPNV</sequence>
<protein>
    <submittedName>
        <fullName evidence="2">Uncharacterized protein</fullName>
    </submittedName>
</protein>
<name>A0A9P7SD98_9HYPO</name>
<dbReference type="OrthoDB" id="5017987at2759"/>
<organism evidence="2 3">
    <name type="scientific">Claviceps pazoutovae</name>
    <dbReference type="NCBI Taxonomy" id="1649127"/>
    <lineage>
        <taxon>Eukaryota</taxon>
        <taxon>Fungi</taxon>
        <taxon>Dikarya</taxon>
        <taxon>Ascomycota</taxon>
        <taxon>Pezizomycotina</taxon>
        <taxon>Sordariomycetes</taxon>
        <taxon>Hypocreomycetidae</taxon>
        <taxon>Hypocreales</taxon>
        <taxon>Clavicipitaceae</taxon>
        <taxon>Claviceps</taxon>
    </lineage>
</organism>
<evidence type="ECO:0000313" key="3">
    <source>
        <dbReference type="Proteomes" id="UP000706124"/>
    </source>
</evidence>
<dbReference type="Proteomes" id="UP000706124">
    <property type="component" value="Unassembled WGS sequence"/>
</dbReference>
<reference evidence="2 3" key="1">
    <citation type="journal article" date="2020" name="bioRxiv">
        <title>Whole genome comparisons of ergot fungi reveals the divergence and evolution of species within the genus Claviceps are the result of varying mechanisms driving genome evolution and host range expansion.</title>
        <authorList>
            <person name="Wyka S.A."/>
            <person name="Mondo S.J."/>
            <person name="Liu M."/>
            <person name="Dettman J."/>
            <person name="Nalam V."/>
            <person name="Broders K.D."/>
        </authorList>
    </citation>
    <scope>NUCLEOTIDE SEQUENCE [LARGE SCALE GENOMIC DNA]</scope>
    <source>
        <strain evidence="2 3">CCC 1485</strain>
    </source>
</reference>
<feature type="region of interest" description="Disordered" evidence="1">
    <location>
        <begin position="26"/>
        <end position="57"/>
    </location>
</feature>
<gene>
    <name evidence="2" type="ORF">E4U60_007429</name>
</gene>
<proteinExistence type="predicted"/>
<keyword evidence="3" id="KW-1185">Reference proteome</keyword>